<protein>
    <submittedName>
        <fullName evidence="2">Uncharacterized protein</fullName>
    </submittedName>
</protein>
<dbReference type="EMBL" id="QTTT01000001">
    <property type="protein sequence ID" value="REE98286.1"/>
    <property type="molecule type" value="Genomic_DNA"/>
</dbReference>
<keyword evidence="3" id="KW-1185">Reference proteome</keyword>
<proteinExistence type="predicted"/>
<dbReference type="RefSeq" id="WP_116023763.1">
    <property type="nucleotide sequence ID" value="NZ_QTTT01000001.1"/>
</dbReference>
<dbReference type="OrthoDB" id="218750at2"/>
<accession>A0A3D9SQP0</accession>
<evidence type="ECO:0000256" key="1">
    <source>
        <dbReference type="SAM" id="MobiDB-lite"/>
    </source>
</evidence>
<sequence>MTVSGEWPDLAGLGRGEVVEVAVGLPARALPEFFEHACRVFAEAGRPEEAAFLFDRARAVEAAHERLLGVAVDPERVQRALVELVPAGAITPSALHEHLRRLVLHPDPGLAHAWAREAVGAFFDAGTIPYPNVVAELLPLAAGAGVPEDDEEDFVAGRLLRGGLLPSAALPIWEALRPALARLCRREPELLDLLIAAAPAADLYDDAAIAGAHRRVWFELLGDAEAGSRLPREWFLDAGPLSLRAMMRLAGQAGARLFPPPDGRYDPRADPAVAEAGPDPLAFRTRNTSWRDDKTPQWGSTTDYDGLAEPLDRDPAARRAFAQDLDAFVLKLNYYANVDYPEILRALWARPAIRRLLEEQVAEWRSEAAAGDLLGLEIALPRLRALAEAGFADAAPGALDGLEITDPIDALVRALRTGIPEELRFPSVTSDHRHGTSVTVVQHRDLLTLGVGQKTVEVHGPDGVRHRAAVEHPTGTWPWHDGEHAHLSRLFEGRRQTFRAVGAGAVALDTASLALWPEAPAAAEVTFPGADTPVLVMLRDGALRLSDAEGRLIGRLRFQPVQGVAQGTHMVVPPPGWWPTLGPVDPAGSAALRRLDEDGARRLLDTALHGSGALTGEVARVLPEITEPRLREGVEALATRAAECLLQTLRTRDALGLDHPVEPPTSVRSAPALRPGREVERLVALRSLDATLREAAASGPALESAHPLGSIELPRGTGGIWFAFGELGAKALQASWPWTPQVERTRIIDTLRAWGNAAWGDGTGRWRKLSFTSRGGRQKPAGELWRTPNGALVVLNYQDHPHKEAIALEYSPDGVFRPFPFPGWAERKAPVAQGWGGTEAITRFLDLLAERGPVPFAAAVAHEIAERAGLPVREAASACFGYPYGGLSALEGTAPDIAKIFADTADIEGKDNKPPRSYRLDAEMRPLLMPDDPETLWTEGMALDRAVDWWNAQPDTSEEQHT</sequence>
<feature type="region of interest" description="Disordered" evidence="1">
    <location>
        <begin position="284"/>
        <end position="307"/>
    </location>
</feature>
<dbReference type="AlphaFoldDB" id="A0A3D9SQP0"/>
<reference evidence="2 3" key="1">
    <citation type="submission" date="2018-08" db="EMBL/GenBank/DDBJ databases">
        <title>Sequencing the genomes of 1000 actinobacteria strains.</title>
        <authorList>
            <person name="Klenk H.-P."/>
        </authorList>
    </citation>
    <scope>NUCLEOTIDE SEQUENCE [LARGE SCALE GENOMIC DNA]</scope>
    <source>
        <strain evidence="2 3">DSM 43927</strain>
    </source>
</reference>
<dbReference type="Proteomes" id="UP000256661">
    <property type="component" value="Unassembled WGS sequence"/>
</dbReference>
<gene>
    <name evidence="2" type="ORF">DFJ69_3770</name>
</gene>
<name>A0A3D9SQP0_9ACTN</name>
<evidence type="ECO:0000313" key="3">
    <source>
        <dbReference type="Proteomes" id="UP000256661"/>
    </source>
</evidence>
<evidence type="ECO:0000313" key="2">
    <source>
        <dbReference type="EMBL" id="REE98286.1"/>
    </source>
</evidence>
<organism evidence="2 3">
    <name type="scientific">Thermomonospora umbrina</name>
    <dbReference type="NCBI Taxonomy" id="111806"/>
    <lineage>
        <taxon>Bacteria</taxon>
        <taxon>Bacillati</taxon>
        <taxon>Actinomycetota</taxon>
        <taxon>Actinomycetes</taxon>
        <taxon>Streptosporangiales</taxon>
        <taxon>Thermomonosporaceae</taxon>
        <taxon>Thermomonospora</taxon>
    </lineage>
</organism>
<comment type="caution">
    <text evidence="2">The sequence shown here is derived from an EMBL/GenBank/DDBJ whole genome shotgun (WGS) entry which is preliminary data.</text>
</comment>